<evidence type="ECO:0000256" key="1">
    <source>
        <dbReference type="ARBA" id="ARBA00001031"/>
    </source>
</evidence>
<dbReference type="GO" id="GO:0004360">
    <property type="term" value="F:glutamine-fructose-6-phosphate transaminase (isomerizing) activity"/>
    <property type="evidence" value="ECO:0007669"/>
    <property type="project" value="UniProtKB-EC"/>
</dbReference>
<sequence>MKGLENLEYRGYDSAGIAVLNNTDSIRIFRSAGKLENLKNLINAEREGASQKGFSGVGHTRWATHGAPTEKNAHPHSDCTGDLIVVHNGIVENFSEIKEALEKSGHVFASETDSETIPHLIESLLLETKSIEEAVRNAALRIRGANAIV</sequence>
<dbReference type="Gene3D" id="3.60.20.10">
    <property type="entry name" value="Glutamine Phosphoribosylpyrophosphate, subunit 1, domain 1"/>
    <property type="match status" value="1"/>
</dbReference>
<dbReference type="InterPro" id="IPR017932">
    <property type="entry name" value="GATase_2_dom"/>
</dbReference>
<evidence type="ECO:0000313" key="7">
    <source>
        <dbReference type="EMBL" id="SVB72826.1"/>
    </source>
</evidence>
<feature type="non-terminal residue" evidence="7">
    <location>
        <position position="149"/>
    </location>
</feature>
<protein>
    <recommendedName>
        <fullName evidence="2">glutamine--fructose-6-phosphate transaminase (isomerizing)</fullName>
        <ecNumber evidence="2">2.6.1.16</ecNumber>
    </recommendedName>
</protein>
<dbReference type="SUPFAM" id="SSF56235">
    <property type="entry name" value="N-terminal nucleophile aminohydrolases (Ntn hydrolases)"/>
    <property type="match status" value="1"/>
</dbReference>
<dbReference type="GO" id="GO:0006047">
    <property type="term" value="P:UDP-N-acetylglucosamine metabolic process"/>
    <property type="evidence" value="ECO:0007669"/>
    <property type="project" value="TreeGrafter"/>
</dbReference>
<reference evidence="7" key="1">
    <citation type="submission" date="2018-05" db="EMBL/GenBank/DDBJ databases">
        <authorList>
            <person name="Lanie J.A."/>
            <person name="Ng W.-L."/>
            <person name="Kazmierczak K.M."/>
            <person name="Andrzejewski T.M."/>
            <person name="Davidsen T.M."/>
            <person name="Wayne K.J."/>
            <person name="Tettelin H."/>
            <person name="Glass J.I."/>
            <person name="Rusch D."/>
            <person name="Podicherti R."/>
            <person name="Tsui H.-C.T."/>
            <person name="Winkler M.E."/>
        </authorList>
    </citation>
    <scope>NUCLEOTIDE SEQUENCE</scope>
</reference>
<evidence type="ECO:0000256" key="4">
    <source>
        <dbReference type="ARBA" id="ARBA00022679"/>
    </source>
</evidence>
<dbReference type="GO" id="GO:0006002">
    <property type="term" value="P:fructose 6-phosphate metabolic process"/>
    <property type="evidence" value="ECO:0007669"/>
    <property type="project" value="TreeGrafter"/>
</dbReference>
<dbReference type="Pfam" id="PF13522">
    <property type="entry name" value="GATase_6"/>
    <property type="match status" value="1"/>
</dbReference>
<organism evidence="7">
    <name type="scientific">marine metagenome</name>
    <dbReference type="NCBI Taxonomy" id="408172"/>
    <lineage>
        <taxon>unclassified sequences</taxon>
        <taxon>metagenomes</taxon>
        <taxon>ecological metagenomes</taxon>
    </lineage>
</organism>
<dbReference type="InterPro" id="IPR029055">
    <property type="entry name" value="Ntn_hydrolases_N"/>
</dbReference>
<dbReference type="PANTHER" id="PTHR10937">
    <property type="entry name" value="GLUCOSAMINE--FRUCTOSE-6-PHOSPHATE AMINOTRANSFERASE, ISOMERIZING"/>
    <property type="match status" value="1"/>
</dbReference>
<gene>
    <name evidence="7" type="ORF">METZ01_LOCUS225680</name>
</gene>
<feature type="domain" description="Glutamine amidotransferase type-2" evidence="6">
    <location>
        <begin position="1"/>
        <end position="149"/>
    </location>
</feature>
<keyword evidence="3" id="KW-0032">Aminotransferase</keyword>
<dbReference type="EMBL" id="UINC01054750">
    <property type="protein sequence ID" value="SVB72826.1"/>
    <property type="molecule type" value="Genomic_DNA"/>
</dbReference>
<accession>A0A382GC57</accession>
<proteinExistence type="predicted"/>
<evidence type="ECO:0000259" key="6">
    <source>
        <dbReference type="PROSITE" id="PS51278"/>
    </source>
</evidence>
<evidence type="ECO:0000256" key="2">
    <source>
        <dbReference type="ARBA" id="ARBA00012916"/>
    </source>
</evidence>
<evidence type="ECO:0000256" key="3">
    <source>
        <dbReference type="ARBA" id="ARBA00022576"/>
    </source>
</evidence>
<evidence type="ECO:0000256" key="5">
    <source>
        <dbReference type="ARBA" id="ARBA00022962"/>
    </source>
</evidence>
<dbReference type="AlphaFoldDB" id="A0A382GC57"/>
<name>A0A382GC57_9ZZZZ</name>
<dbReference type="EC" id="2.6.1.16" evidence="2"/>
<dbReference type="PROSITE" id="PS51278">
    <property type="entry name" value="GATASE_TYPE_2"/>
    <property type="match status" value="1"/>
</dbReference>
<dbReference type="GO" id="GO:0006487">
    <property type="term" value="P:protein N-linked glycosylation"/>
    <property type="evidence" value="ECO:0007669"/>
    <property type="project" value="TreeGrafter"/>
</dbReference>
<keyword evidence="5" id="KW-0315">Glutamine amidotransferase</keyword>
<comment type="catalytic activity">
    <reaction evidence="1">
        <text>D-fructose 6-phosphate + L-glutamine = D-glucosamine 6-phosphate + L-glutamate</text>
        <dbReference type="Rhea" id="RHEA:13237"/>
        <dbReference type="ChEBI" id="CHEBI:29985"/>
        <dbReference type="ChEBI" id="CHEBI:58359"/>
        <dbReference type="ChEBI" id="CHEBI:58725"/>
        <dbReference type="ChEBI" id="CHEBI:61527"/>
        <dbReference type="EC" id="2.6.1.16"/>
    </reaction>
</comment>
<keyword evidence="4" id="KW-0808">Transferase</keyword>
<dbReference type="PANTHER" id="PTHR10937:SF0">
    <property type="entry name" value="GLUTAMINE--FRUCTOSE-6-PHOSPHATE TRANSAMINASE (ISOMERIZING)"/>
    <property type="match status" value="1"/>
</dbReference>